<keyword evidence="1" id="KW-0479">Metal-binding</keyword>
<keyword evidence="4" id="KW-0408">Iron</keyword>
<dbReference type="Gene3D" id="1.10.640.10">
    <property type="entry name" value="Haem peroxidase domain superfamily, animal type"/>
    <property type="match status" value="1"/>
</dbReference>
<accession>A0ABR1QWQ5</accession>
<dbReference type="EMBL" id="JAQQWE010000001">
    <property type="protein sequence ID" value="KAK7966902.1"/>
    <property type="molecule type" value="Genomic_DNA"/>
</dbReference>
<dbReference type="Pfam" id="PF03098">
    <property type="entry name" value="An_peroxidase"/>
    <property type="match status" value="1"/>
</dbReference>
<protein>
    <submittedName>
        <fullName evidence="5">Fatty acid oxygenase</fullName>
    </submittedName>
</protein>
<dbReference type="InterPro" id="IPR037120">
    <property type="entry name" value="Haem_peroxidase_sf_animal"/>
</dbReference>
<dbReference type="InterPro" id="IPR010255">
    <property type="entry name" value="Haem_peroxidase_sf"/>
</dbReference>
<dbReference type="InterPro" id="IPR050783">
    <property type="entry name" value="Oxylipin_biosynth_metab"/>
</dbReference>
<dbReference type="PANTHER" id="PTHR11903">
    <property type="entry name" value="PROSTAGLANDIN G/H SYNTHASE"/>
    <property type="match status" value="1"/>
</dbReference>
<name>A0ABR1QWQ5_9PEZI</name>
<evidence type="ECO:0000256" key="1">
    <source>
        <dbReference type="ARBA" id="ARBA00022723"/>
    </source>
</evidence>
<dbReference type="RefSeq" id="XP_066706294.1">
    <property type="nucleotide sequence ID" value="XM_066837401.1"/>
</dbReference>
<dbReference type="Proteomes" id="UP001391051">
    <property type="component" value="Unassembled WGS sequence"/>
</dbReference>
<evidence type="ECO:0000313" key="5">
    <source>
        <dbReference type="EMBL" id="KAK7966902.1"/>
    </source>
</evidence>
<reference evidence="5 6" key="1">
    <citation type="submission" date="2023-01" db="EMBL/GenBank/DDBJ databases">
        <title>Analysis of 21 Apiospora genomes using comparative genomics revels a genus with tremendous synthesis potential of carbohydrate active enzymes and secondary metabolites.</title>
        <authorList>
            <person name="Sorensen T."/>
        </authorList>
    </citation>
    <scope>NUCLEOTIDE SEQUENCE [LARGE SCALE GENOMIC DNA]</scope>
    <source>
        <strain evidence="5 6">CBS 24483</strain>
    </source>
</reference>
<dbReference type="PROSITE" id="PS50292">
    <property type="entry name" value="PEROXIDASE_3"/>
    <property type="match status" value="1"/>
</dbReference>
<keyword evidence="6" id="KW-1185">Reference proteome</keyword>
<sequence length="1315" mass="148442">MDRSGSCNMSGPTHTRKPRLRLLPLYGQSSTEEAAVRQFKNGLIKDDKFATSEACINEESDRFPAKLSQAEKDEAVYRLARRITCRLYINIILNDYFRTLLGVNRTNADCNLEPESLTRRALPPLSKPSKTSPKEGYEAAVSLVVGNWWKNALSEADNDYMATRYSRSTYQAKPPKADAVVNPTEEDMAHELRRSVQSIASAYSTNRVPIAFRNSQIKTVARAREKQLPTLNNFRQIIGLPAHDTFEHINTSPLVTAKLRALYAHPDDVELYPGMVAEQPPPSNVFATNVARKWSWIGSTVTHAVQSPIEYKDTNLGAATTFIPLSREWVYRRAVFCNRYHESSSDQNVEYGCVMHKLLLRAFSNHFSADSVFAHFPFVTPDGNRAILARLGSDAYYSFEAADGTTSAPTIFSLEAIAGSAQSYGMPLGLTGVLETSKTMLPNASRELRSVVSRTANSPRHKPIEIDLVDQVIAPYFSGLFCSHFSMKLSRTKFDGFLTTTEVWQAMKSIYEPACNLDPVYSLDLNIRAMDAMEQLRVQYIKSKKARTRKALRERLLWNWPDSQDVDHSVCPATKMACHQLVSIQQVLVESIEYFLTNGKMHLGEIQQLSLGMNDGHPNCARTTGFQVLHYLLEGYRLYLAADGRSFWRKLTTWSPTFINVSASARNNATYPNPGALVLSRSLESYENIGVGKTLLNLLATQPMLTLFLELATLSRWEVVDNHQGQPRRINIPTHHWGIVAVDYSADVSSEVDWDLLEDRDDLEDGNWISVSDDENKSGNEMVEIWESHPRGEVTLEPKQIVFLQSHKALFTIQSWDLSSHSSFDTSSEALDADCSTFHPLTSISWKEVAVSYLFHFTFHPANRTNLNHLSLLGAPFYINQLPSFLQQDTHFTIKTRECQIGPHPAYHGRRLLQQAEDRWELPPKDMNPSTLSGSANLPSLAEVKPANQLQSLVDKLEVAFCLDTCQSSETHTTAEEFKQCPELREHVRKAVFRVLIAGAALAGAYTEPFLEAEKAGKTHVNDDPELWKRFPIYDWGAKADSRGPAFKHISAWLVDDILSDVKAQHKLTVEINQHGSKDNLCISKRPCAYKSPGRDDCISRHLVYRNVLQMLWVYRHMWGAINPDAYPHDWGARFPRQEQGVHDDLSDGSCLTVPIVLFGSFRVQDVEVHLLSSQSHNTWDANHDLEKLLHEPAEYSSMLIIPMPGSRDLHHWSTPLDIAFLDYVLKQYAGARLARELKSIMVPPMLMSGYDSPDLAFYLSEFLRSFSGFMGADELPRRMDRETMMMTQCAFTVGWSLNEKELSSCDYIGASVHL</sequence>
<evidence type="ECO:0000256" key="2">
    <source>
        <dbReference type="ARBA" id="ARBA00022964"/>
    </source>
</evidence>
<dbReference type="SUPFAM" id="SSF48113">
    <property type="entry name" value="Heme-dependent peroxidases"/>
    <property type="match status" value="1"/>
</dbReference>
<evidence type="ECO:0000256" key="4">
    <source>
        <dbReference type="ARBA" id="ARBA00023004"/>
    </source>
</evidence>
<dbReference type="InterPro" id="IPR019791">
    <property type="entry name" value="Haem_peroxidase_animal"/>
</dbReference>
<gene>
    <name evidence="5" type="ORF">PG986_001179</name>
</gene>
<dbReference type="PANTHER" id="PTHR11903:SF37">
    <property type="entry name" value="PSI-PRODUCING OXYGENASE A"/>
    <property type="match status" value="1"/>
</dbReference>
<keyword evidence="2" id="KW-0223">Dioxygenase</keyword>
<dbReference type="PRINTS" id="PR00457">
    <property type="entry name" value="ANPEROXIDASE"/>
</dbReference>
<evidence type="ECO:0000313" key="6">
    <source>
        <dbReference type="Proteomes" id="UP001391051"/>
    </source>
</evidence>
<dbReference type="GeneID" id="92070463"/>
<evidence type="ECO:0000256" key="3">
    <source>
        <dbReference type="ARBA" id="ARBA00023002"/>
    </source>
</evidence>
<proteinExistence type="predicted"/>
<keyword evidence="3" id="KW-0560">Oxidoreductase</keyword>
<comment type="caution">
    <text evidence="5">The sequence shown here is derived from an EMBL/GenBank/DDBJ whole genome shotgun (WGS) entry which is preliminary data.</text>
</comment>
<organism evidence="5 6">
    <name type="scientific">Apiospora aurea</name>
    <dbReference type="NCBI Taxonomy" id="335848"/>
    <lineage>
        <taxon>Eukaryota</taxon>
        <taxon>Fungi</taxon>
        <taxon>Dikarya</taxon>
        <taxon>Ascomycota</taxon>
        <taxon>Pezizomycotina</taxon>
        <taxon>Sordariomycetes</taxon>
        <taxon>Xylariomycetidae</taxon>
        <taxon>Amphisphaeriales</taxon>
        <taxon>Apiosporaceae</taxon>
        <taxon>Apiospora</taxon>
    </lineage>
</organism>